<evidence type="ECO:0000313" key="1">
    <source>
        <dbReference type="EMBL" id="KUG15616.1"/>
    </source>
</evidence>
<name>A0A0W8F401_9ZZZZ</name>
<organism evidence="1">
    <name type="scientific">hydrocarbon metagenome</name>
    <dbReference type="NCBI Taxonomy" id="938273"/>
    <lineage>
        <taxon>unclassified sequences</taxon>
        <taxon>metagenomes</taxon>
        <taxon>ecological metagenomes</taxon>
    </lineage>
</organism>
<protein>
    <submittedName>
        <fullName evidence="1">Uncharacterized protein</fullName>
    </submittedName>
</protein>
<comment type="caution">
    <text evidence="1">The sequence shown here is derived from an EMBL/GenBank/DDBJ whole genome shotgun (WGS) entry which is preliminary data.</text>
</comment>
<dbReference type="EMBL" id="LNQE01001546">
    <property type="protein sequence ID" value="KUG15616.1"/>
    <property type="molecule type" value="Genomic_DNA"/>
</dbReference>
<sequence>MAEEKIVYTEVTCAHCEGLGCIYCDKKGCVPVKSPPKKCHHCEGQGCIYCGYAGWEGLKGKYD</sequence>
<gene>
    <name evidence="1" type="ORF">ASZ90_014727</name>
</gene>
<accession>A0A0W8F401</accession>
<dbReference type="AlphaFoldDB" id="A0A0W8F401"/>
<reference evidence="1" key="1">
    <citation type="journal article" date="2015" name="Proc. Natl. Acad. Sci. U.S.A.">
        <title>Networks of energetic and metabolic interactions define dynamics in microbial communities.</title>
        <authorList>
            <person name="Embree M."/>
            <person name="Liu J.K."/>
            <person name="Al-Bassam M.M."/>
            <person name="Zengler K."/>
        </authorList>
    </citation>
    <scope>NUCLEOTIDE SEQUENCE</scope>
</reference>
<proteinExistence type="predicted"/>